<feature type="region of interest" description="Disordered" evidence="2">
    <location>
        <begin position="113"/>
        <end position="194"/>
    </location>
</feature>
<feature type="coiled-coil region" evidence="1">
    <location>
        <begin position="541"/>
        <end position="568"/>
    </location>
</feature>
<feature type="region of interest" description="Disordered" evidence="2">
    <location>
        <begin position="31"/>
        <end position="60"/>
    </location>
</feature>
<protein>
    <submittedName>
        <fullName evidence="3">ElaB/YqjD/DUF883 family membrane-anchored ribosome-binding protein</fullName>
    </submittedName>
</protein>
<organism evidence="3 4">
    <name type="scientific">Halomonas cerina</name>
    <dbReference type="NCBI Taxonomy" id="447424"/>
    <lineage>
        <taxon>Bacteria</taxon>
        <taxon>Pseudomonadati</taxon>
        <taxon>Pseudomonadota</taxon>
        <taxon>Gammaproteobacteria</taxon>
        <taxon>Oceanospirillales</taxon>
        <taxon>Halomonadaceae</taxon>
        <taxon>Halomonas</taxon>
    </lineage>
</organism>
<dbReference type="EMBL" id="JACHXP010000034">
    <property type="protein sequence ID" value="MBB3192540.1"/>
    <property type="molecule type" value="Genomic_DNA"/>
</dbReference>
<accession>A0A839VF28</accession>
<dbReference type="Proteomes" id="UP000547614">
    <property type="component" value="Unassembled WGS sequence"/>
</dbReference>
<name>A0A839VF28_9GAMM</name>
<sequence>MHGKDGDDGDPGHAGGKVRIACAELGQADGLTIRADGGHGGDGQPGQDGGNGGRGGPGFSSKGYFFEAFGLVKASKGGPGGKGGDGGKGGEASDGGAPGVVVLTVSHCDGQGRPQLSCQAGKPGTPGDGGDYGHRGDGGPGGEYNTRIAKQGPKGPMYQAGTARMDDGAPGHAGSHGKTPDSKQKQPDGKPNLRLEVPLEVQITAISRAFTDPEAFEHVEMLYRSARLSYLKSDIAANPASGQQAYQQFHWLSMLLETLLQQDNGTVKLRAQALLTVAQAALLNLRGRRNLFGHASSWVPLGSYHSYRHSFDQLLDHMEQLEERSSDLMQESVSLEEAQAHRVALKSQAEATLHQIDEAIVKTGRDIDHLVPTIDHLNKRTTALSRAFRDGCGEFEEEIRSAFGMRSSDVFTALGTLSFISHEAGFNMTAMLASETGKLGESAIENVVTDSGQQMRKDLVVHRVDLLSDDVRTLDEAVNSSTNGTLSLEDPQGHQLMATRQKVNALLSEFRSSTTIADSLKKIMDDYVEIVTTRNARVGEYNRLIANLAELTGQKKDHEHRIRLLGNEIQKNAAPNLTATRNFMCTLYNHSKEECIKAMDVLDRSFQYARLNAENVLYDTLQQGEASQIDALTLRDAQARFSDIFDDNVSVRQSFPDAAANRLARGILVTLTPRATRNSSSPSARDRMTHQAPRNPSITNMCWSFLYDPPAGGLAWTIPPLTTHPLVESPMYDYVPFVPGCQACR</sequence>
<feature type="compositionally biased region" description="Gly residues" evidence="2">
    <location>
        <begin position="38"/>
        <end position="58"/>
    </location>
</feature>
<evidence type="ECO:0000313" key="4">
    <source>
        <dbReference type="Proteomes" id="UP000547614"/>
    </source>
</evidence>
<dbReference type="RefSeq" id="WP_183328265.1">
    <property type="nucleotide sequence ID" value="NZ_JACHXP010000034.1"/>
</dbReference>
<feature type="region of interest" description="Disordered" evidence="2">
    <location>
        <begin position="1"/>
        <end position="20"/>
    </location>
</feature>
<feature type="compositionally biased region" description="Gly residues" evidence="2">
    <location>
        <begin position="77"/>
        <end position="98"/>
    </location>
</feature>
<feature type="coiled-coil region" evidence="1">
    <location>
        <begin position="304"/>
        <end position="338"/>
    </location>
</feature>
<proteinExistence type="predicted"/>
<feature type="compositionally biased region" description="Basic and acidic residues" evidence="2">
    <location>
        <begin position="178"/>
        <end position="193"/>
    </location>
</feature>
<evidence type="ECO:0000256" key="1">
    <source>
        <dbReference type="SAM" id="Coils"/>
    </source>
</evidence>
<keyword evidence="1" id="KW-0175">Coiled coil</keyword>
<evidence type="ECO:0000256" key="2">
    <source>
        <dbReference type="SAM" id="MobiDB-lite"/>
    </source>
</evidence>
<dbReference type="AlphaFoldDB" id="A0A839VF28"/>
<evidence type="ECO:0000313" key="3">
    <source>
        <dbReference type="EMBL" id="MBB3192540.1"/>
    </source>
</evidence>
<keyword evidence="4" id="KW-1185">Reference proteome</keyword>
<comment type="caution">
    <text evidence="3">The sequence shown here is derived from an EMBL/GenBank/DDBJ whole genome shotgun (WGS) entry which is preliminary data.</text>
</comment>
<reference evidence="3 4" key="1">
    <citation type="submission" date="2020-08" db="EMBL/GenBank/DDBJ databases">
        <title>Genomic Encyclopedia of Type Strains, Phase III (KMG-III): the genomes of soil and plant-associated and newly described type strains.</title>
        <authorList>
            <person name="Whitman W."/>
        </authorList>
    </citation>
    <scope>NUCLEOTIDE SEQUENCE [LARGE SCALE GENOMIC DNA]</scope>
    <source>
        <strain evidence="3 4">CECT 7282</strain>
    </source>
</reference>
<gene>
    <name evidence="3" type="ORF">FHR94_003837</name>
</gene>
<feature type="region of interest" description="Disordered" evidence="2">
    <location>
        <begin position="76"/>
        <end position="98"/>
    </location>
</feature>